<protein>
    <recommendedName>
        <fullName evidence="3">Phage protein</fullName>
    </recommendedName>
</protein>
<reference evidence="1" key="2">
    <citation type="submission" date="2021-06" db="EMBL/GenBank/DDBJ databases">
        <authorList>
            <consortium name="NCBI Pathogen Detection Project"/>
        </authorList>
    </citation>
    <scope>NUCLEOTIDE SEQUENCE</scope>
    <source>
        <strain evidence="1">Clostridioides</strain>
    </source>
</reference>
<organism evidence="1 2">
    <name type="scientific">Clostridioides difficile</name>
    <name type="common">Peptoclostridium difficile</name>
    <dbReference type="NCBI Taxonomy" id="1496"/>
    <lineage>
        <taxon>Bacteria</taxon>
        <taxon>Bacillati</taxon>
        <taxon>Bacillota</taxon>
        <taxon>Clostridia</taxon>
        <taxon>Peptostreptococcales</taxon>
        <taxon>Peptostreptococcaceae</taxon>
        <taxon>Clostridioides</taxon>
    </lineage>
</organism>
<evidence type="ECO:0008006" key="3">
    <source>
        <dbReference type="Google" id="ProtNLM"/>
    </source>
</evidence>
<accession>A0A9P3U1Y2</accession>
<evidence type="ECO:0000313" key="2">
    <source>
        <dbReference type="Proteomes" id="UP000879542"/>
    </source>
</evidence>
<proteinExistence type="predicted"/>
<gene>
    <name evidence="1" type="ORF">KRQ00_003552</name>
</gene>
<dbReference type="RefSeq" id="WP_003431628.1">
    <property type="nucleotide sequence ID" value="NZ_BIMY01000032.1"/>
</dbReference>
<sequence length="234" mass="26380">MIRNAMEYLVKLGKRETVCVDGFKYTTDALEIIKEPKANELEITTLSGLVDYIKSGIDHKADELLLIQVLTPRKVLLKSPLRKNRDREIYIECVALLPEKRFDRPLDLDSFNIMLQSAFIKNNDRDTLLKIAGNIQESTVKNVGDDGVSQSVTIKTGVASVSEAIVPNRVKLIPYRTFQEVEQPESEFIFRMSTGPAAGLYEADGGAWKNQAMLNIKAYLQEELKDFKNVNIIA</sequence>
<name>A0A9P3U1Y2_CLODI</name>
<dbReference type="AlphaFoldDB" id="A0A9P3U1Y2"/>
<comment type="caution">
    <text evidence="1">The sequence shown here is derived from an EMBL/GenBank/DDBJ whole genome shotgun (WGS) entry which is preliminary data.</text>
</comment>
<reference evidence="1" key="1">
    <citation type="journal article" date="2018" name="Genome Biol.">
        <title>SKESA: strategic k-mer extension for scrupulous assemblies.</title>
        <authorList>
            <person name="Souvorov A."/>
            <person name="Agarwala R."/>
            <person name="Lipman D.J."/>
        </authorList>
    </citation>
    <scope>NUCLEOTIDE SEQUENCE</scope>
    <source>
        <strain evidence="1">Clostridioides</strain>
    </source>
</reference>
<evidence type="ECO:0000313" key="1">
    <source>
        <dbReference type="EMBL" id="HBH2621743.1"/>
    </source>
</evidence>
<dbReference type="Proteomes" id="UP000879542">
    <property type="component" value="Unassembled WGS sequence"/>
</dbReference>
<dbReference type="EMBL" id="DAEQIJ010000026">
    <property type="protein sequence ID" value="HBH2621743.1"/>
    <property type="molecule type" value="Genomic_DNA"/>
</dbReference>